<protein>
    <submittedName>
        <fullName evidence="4">Putative peptidyl-prolyl cis-trans isomerase Cbf2</fullName>
        <ecNumber evidence="4">5.2.1.8</ecNumber>
    </submittedName>
</protein>
<organism evidence="4 5">
    <name type="scientific">Meiothermus taiwanensis</name>
    <dbReference type="NCBI Taxonomy" id="172827"/>
    <lineage>
        <taxon>Bacteria</taxon>
        <taxon>Thermotogati</taxon>
        <taxon>Deinococcota</taxon>
        <taxon>Deinococci</taxon>
        <taxon>Thermales</taxon>
        <taxon>Thermaceae</taxon>
        <taxon>Meiothermus</taxon>
    </lineage>
</organism>
<dbReference type="Gene3D" id="1.10.4030.10">
    <property type="entry name" value="Porin chaperone SurA, peptide-binding domain"/>
    <property type="match status" value="1"/>
</dbReference>
<gene>
    <name evidence="4" type="primary">cbf2</name>
    <name evidence="4" type="ORF">Mcate_01953</name>
</gene>
<dbReference type="InterPro" id="IPR023058">
    <property type="entry name" value="PPIase_PpiC_CS"/>
</dbReference>
<feature type="domain" description="PpiC" evidence="3">
    <location>
        <begin position="169"/>
        <end position="260"/>
    </location>
</feature>
<keyword evidence="2" id="KW-0732">Signal</keyword>
<accession>A0A399DXB4</accession>
<dbReference type="Gene3D" id="3.10.50.40">
    <property type="match status" value="1"/>
</dbReference>
<feature type="chain" id="PRO_5017453758" evidence="2">
    <location>
        <begin position="22"/>
        <end position="305"/>
    </location>
</feature>
<sequence>MKLKHLLFLITTLGSLGVAQSDPVVATVANTTITKSQLELRFGIYIRDSERQHGLSYNEEVLAVLKKRFLELVARERAIILRAEAAGFAASKEEVQAAVAEVKADFDSEEEFAQALEEAGIPSLEVYHTLVYEALTYNAYFEHLLKQLKTSDPALRLLYLVSKSEFALPKRYCSAHILVDTAQEARQVIARLGKGEKFADLAKALSKDPGSKEEGGDLGCEPRGTFVAPFERALIALQPGESSKVPVKTEFGYHIILLKRVEAAGFQSFEEVRADLDQTVRNSAMHKLLLWIEKGTPIQLFPENL</sequence>
<dbReference type="Pfam" id="PF00639">
    <property type="entry name" value="Rotamase"/>
    <property type="match status" value="1"/>
</dbReference>
<dbReference type="Pfam" id="PF13623">
    <property type="entry name" value="SurA_N_2"/>
    <property type="match status" value="1"/>
</dbReference>
<proteinExistence type="predicted"/>
<dbReference type="InterPro" id="IPR046357">
    <property type="entry name" value="PPIase_dom_sf"/>
</dbReference>
<name>A0A399DXB4_9DEIN</name>
<dbReference type="EMBL" id="QWKX01000052">
    <property type="protein sequence ID" value="RIH76023.1"/>
    <property type="molecule type" value="Genomic_DNA"/>
</dbReference>
<dbReference type="PROSITE" id="PS01096">
    <property type="entry name" value="PPIC_PPIASE_1"/>
    <property type="match status" value="1"/>
</dbReference>
<evidence type="ECO:0000256" key="1">
    <source>
        <dbReference type="PROSITE-ProRule" id="PRU00278"/>
    </source>
</evidence>
<evidence type="ECO:0000256" key="2">
    <source>
        <dbReference type="SAM" id="SignalP"/>
    </source>
</evidence>
<dbReference type="RefSeq" id="WP_027887152.1">
    <property type="nucleotide sequence ID" value="NZ_JBHSXZ010000106.1"/>
</dbReference>
<evidence type="ECO:0000259" key="3">
    <source>
        <dbReference type="PROSITE" id="PS50198"/>
    </source>
</evidence>
<dbReference type="PANTHER" id="PTHR47245">
    <property type="entry name" value="PEPTIDYLPROLYL ISOMERASE"/>
    <property type="match status" value="1"/>
</dbReference>
<dbReference type="InterPro" id="IPR050245">
    <property type="entry name" value="PrsA_foldase"/>
</dbReference>
<dbReference type="InterPro" id="IPR000297">
    <property type="entry name" value="PPIase_PpiC"/>
</dbReference>
<comment type="caution">
    <text evidence="4">The sequence shown here is derived from an EMBL/GenBank/DDBJ whole genome shotgun (WGS) entry which is preliminary data.</text>
</comment>
<dbReference type="EC" id="5.2.1.8" evidence="4"/>
<dbReference type="SUPFAM" id="SSF54534">
    <property type="entry name" value="FKBP-like"/>
    <property type="match status" value="1"/>
</dbReference>
<dbReference type="SUPFAM" id="SSF109998">
    <property type="entry name" value="Triger factor/SurA peptide-binding domain-like"/>
    <property type="match status" value="1"/>
</dbReference>
<evidence type="ECO:0000313" key="5">
    <source>
        <dbReference type="Proteomes" id="UP000266089"/>
    </source>
</evidence>
<dbReference type="PROSITE" id="PS50198">
    <property type="entry name" value="PPIC_PPIASE_2"/>
    <property type="match status" value="1"/>
</dbReference>
<dbReference type="OrthoDB" id="14196at2"/>
<dbReference type="PANTHER" id="PTHR47245:SF2">
    <property type="entry name" value="PEPTIDYL-PROLYL CIS-TRANS ISOMERASE HP_0175-RELATED"/>
    <property type="match status" value="1"/>
</dbReference>
<dbReference type="InterPro" id="IPR027304">
    <property type="entry name" value="Trigger_fact/SurA_dom_sf"/>
</dbReference>
<dbReference type="AlphaFoldDB" id="A0A399DXB4"/>
<dbReference type="GO" id="GO:0003755">
    <property type="term" value="F:peptidyl-prolyl cis-trans isomerase activity"/>
    <property type="evidence" value="ECO:0007669"/>
    <property type="project" value="UniProtKB-KW"/>
</dbReference>
<dbReference type="Proteomes" id="UP000266089">
    <property type="component" value="Unassembled WGS sequence"/>
</dbReference>
<evidence type="ECO:0000313" key="4">
    <source>
        <dbReference type="EMBL" id="RIH76023.1"/>
    </source>
</evidence>
<keyword evidence="1" id="KW-0697">Rotamase</keyword>
<keyword evidence="1 4" id="KW-0413">Isomerase</keyword>
<feature type="signal peptide" evidence="2">
    <location>
        <begin position="1"/>
        <end position="21"/>
    </location>
</feature>
<reference evidence="4 5" key="1">
    <citation type="submission" date="2018-08" db="EMBL/GenBank/DDBJ databases">
        <title>Meiothermus cateniformans JCM 15151 genome sequencing project.</title>
        <authorList>
            <person name="Da Costa M.S."/>
            <person name="Albuquerque L."/>
            <person name="Raposo P."/>
            <person name="Froufe H.J.C."/>
            <person name="Barroso C.S."/>
            <person name="Egas C."/>
        </authorList>
    </citation>
    <scope>NUCLEOTIDE SEQUENCE [LARGE SCALE GENOMIC DNA]</scope>
    <source>
        <strain evidence="4 5">JCM 15151</strain>
    </source>
</reference>